<dbReference type="GO" id="GO:0005524">
    <property type="term" value="F:ATP binding"/>
    <property type="evidence" value="ECO:0007669"/>
    <property type="project" value="UniProtKB-KW"/>
</dbReference>
<comment type="similarity">
    <text evidence="1">Belongs to the ABC transporter superfamily.</text>
</comment>
<dbReference type="CDD" id="cd03257">
    <property type="entry name" value="ABC_NikE_OppD_transporters"/>
    <property type="match status" value="1"/>
</dbReference>
<dbReference type="KEGG" id="ccha:ELD05_01330"/>
<evidence type="ECO:0000256" key="3">
    <source>
        <dbReference type="ARBA" id="ARBA00022741"/>
    </source>
</evidence>
<dbReference type="SMART" id="SM00382">
    <property type="entry name" value="AAA"/>
    <property type="match status" value="1"/>
</dbReference>
<dbReference type="InterPro" id="IPR013563">
    <property type="entry name" value="Oligopep_ABC_C"/>
</dbReference>
<dbReference type="Pfam" id="PF08352">
    <property type="entry name" value="oligo_HPY"/>
    <property type="match status" value="1"/>
</dbReference>
<dbReference type="Pfam" id="PF00005">
    <property type="entry name" value="ABC_tran"/>
    <property type="match status" value="1"/>
</dbReference>
<feature type="domain" description="ABC transporter" evidence="5">
    <location>
        <begin position="5"/>
        <end position="255"/>
    </location>
</feature>
<dbReference type="PROSITE" id="PS50893">
    <property type="entry name" value="ABC_TRANSPORTER_2"/>
    <property type="match status" value="1"/>
</dbReference>
<evidence type="ECO:0000256" key="4">
    <source>
        <dbReference type="ARBA" id="ARBA00022840"/>
    </source>
</evidence>
<dbReference type="InterPro" id="IPR017871">
    <property type="entry name" value="ABC_transporter-like_CS"/>
</dbReference>
<dbReference type="Proteomes" id="UP000282930">
    <property type="component" value="Chromosome"/>
</dbReference>
<evidence type="ECO:0000256" key="2">
    <source>
        <dbReference type="ARBA" id="ARBA00022448"/>
    </source>
</evidence>
<dbReference type="InterPro" id="IPR003439">
    <property type="entry name" value="ABC_transporter-like_ATP-bd"/>
</dbReference>
<gene>
    <name evidence="6" type="ORF">ELD05_01330</name>
</gene>
<keyword evidence="4 6" id="KW-0067">ATP-binding</keyword>
<evidence type="ECO:0000313" key="7">
    <source>
        <dbReference type="Proteomes" id="UP000282930"/>
    </source>
</evidence>
<dbReference type="EMBL" id="CP034791">
    <property type="protein sequence ID" value="AZT89431.1"/>
    <property type="molecule type" value="Genomic_DNA"/>
</dbReference>
<keyword evidence="2" id="KW-0813">Transport</keyword>
<keyword evidence="3" id="KW-0547">Nucleotide-binding</keyword>
<accession>A0A3T0D2D9</accession>
<dbReference type="AlphaFoldDB" id="A0A3T0D2D9"/>
<dbReference type="RefSeq" id="WP_127351060.1">
    <property type="nucleotide sequence ID" value="NZ_CP034791.1"/>
</dbReference>
<dbReference type="SUPFAM" id="SSF52540">
    <property type="entry name" value="P-loop containing nucleoside triphosphate hydrolases"/>
    <property type="match status" value="1"/>
</dbReference>
<dbReference type="PANTHER" id="PTHR43067">
    <property type="entry name" value="OLIGOPEPTIDE/DIPEPTIDE ABC TRANSPORTER, ATPASE SUBUNIT"/>
    <property type="match status" value="1"/>
</dbReference>
<reference evidence="6 7" key="1">
    <citation type="submission" date="2018-12" db="EMBL/GenBank/DDBJ databases">
        <title>Genome sequence from the cellulolytic species, Caldicellulosiruptor changbaiensis.</title>
        <authorList>
            <person name="Blumer-Schuette S.E."/>
            <person name="Mendoza C."/>
        </authorList>
    </citation>
    <scope>NUCLEOTIDE SEQUENCE [LARGE SCALE GENOMIC DNA]</scope>
    <source>
        <strain evidence="6 7">CBS-Z</strain>
    </source>
</reference>
<sequence length="326" mass="36018">MNCLLKVSNLKAIYLVREGTIKATDDVSFEIFENTAAAIVGESASGKSTIIEAMTRTLPPNGRILAGTVEYKGKDLLKITEEELRTIRWKEIALVPQAAQQSLNPTMKIIDHFRDTIQAHGINWSKDELISRASEKIKMVRLNPETVLNAYPMQLSGGMKQRVLIALALLLEPKILILDEPTSALDVLTQAHIIQLLKELKRKLNITLIFVTHDIAVAAELADNIFVIYGGCLVECSPTVEIFKNPKHPYTKGLINSIMAINADMSKIKAIPGDPPSLLNPPSGCRFHPRCEQVMDICKKVRPPLVQLSSGTKVACHLYEEGGYGE</sequence>
<dbReference type="InterPro" id="IPR027417">
    <property type="entry name" value="P-loop_NTPase"/>
</dbReference>
<organism evidence="6 7">
    <name type="scientific">Caldicellulosiruptor changbaiensis</name>
    <dbReference type="NCBI Taxonomy" id="1222016"/>
    <lineage>
        <taxon>Bacteria</taxon>
        <taxon>Bacillati</taxon>
        <taxon>Bacillota</taxon>
        <taxon>Bacillota incertae sedis</taxon>
        <taxon>Caldicellulosiruptorales</taxon>
        <taxon>Caldicellulosiruptoraceae</taxon>
        <taxon>Caldicellulosiruptor</taxon>
    </lineage>
</organism>
<dbReference type="GO" id="GO:0016887">
    <property type="term" value="F:ATP hydrolysis activity"/>
    <property type="evidence" value="ECO:0007669"/>
    <property type="project" value="InterPro"/>
</dbReference>
<dbReference type="Gene3D" id="3.40.50.300">
    <property type="entry name" value="P-loop containing nucleotide triphosphate hydrolases"/>
    <property type="match status" value="1"/>
</dbReference>
<keyword evidence="7" id="KW-1185">Reference proteome</keyword>
<dbReference type="PROSITE" id="PS00211">
    <property type="entry name" value="ABC_TRANSPORTER_1"/>
    <property type="match status" value="1"/>
</dbReference>
<name>A0A3T0D2D9_9FIRM</name>
<proteinExistence type="inferred from homology"/>
<dbReference type="NCBIfam" id="TIGR01727">
    <property type="entry name" value="oligo_HPY"/>
    <property type="match status" value="1"/>
</dbReference>
<dbReference type="InterPro" id="IPR003593">
    <property type="entry name" value="AAA+_ATPase"/>
</dbReference>
<protein>
    <submittedName>
        <fullName evidence="6">ABC transporter ATP-binding protein</fullName>
    </submittedName>
</protein>
<dbReference type="PANTHER" id="PTHR43067:SF3">
    <property type="entry name" value="MALTOSE ABC TRANSPORTER, ATP-BINDING PROTEIN"/>
    <property type="match status" value="1"/>
</dbReference>
<evidence type="ECO:0000256" key="1">
    <source>
        <dbReference type="ARBA" id="ARBA00005417"/>
    </source>
</evidence>
<dbReference type="GO" id="GO:0015833">
    <property type="term" value="P:peptide transport"/>
    <property type="evidence" value="ECO:0007669"/>
    <property type="project" value="InterPro"/>
</dbReference>
<dbReference type="FunFam" id="3.40.50.300:FF:000016">
    <property type="entry name" value="Oligopeptide ABC transporter ATP-binding component"/>
    <property type="match status" value="1"/>
</dbReference>
<evidence type="ECO:0000313" key="6">
    <source>
        <dbReference type="EMBL" id="AZT89431.1"/>
    </source>
</evidence>
<evidence type="ECO:0000259" key="5">
    <source>
        <dbReference type="PROSITE" id="PS50893"/>
    </source>
</evidence>